<comment type="caution">
    <text evidence="2">The sequence shown here is derived from an EMBL/GenBank/DDBJ whole genome shotgun (WGS) entry which is preliminary data.</text>
</comment>
<dbReference type="PANTHER" id="PTHR43316">
    <property type="entry name" value="HYDROLASE, HALOACID DELAHOGENASE-RELATED"/>
    <property type="match status" value="1"/>
</dbReference>
<dbReference type="Pfam" id="PF00702">
    <property type="entry name" value="Hydrolase"/>
    <property type="match status" value="1"/>
</dbReference>
<dbReference type="InterPro" id="IPR036412">
    <property type="entry name" value="HAD-like_sf"/>
</dbReference>
<accession>A0A087E5N8</accession>
<name>A0A087E5N8_9BIFI</name>
<organism evidence="2 3">
    <name type="scientific">Bifidobacterium subtile</name>
    <dbReference type="NCBI Taxonomy" id="77635"/>
    <lineage>
        <taxon>Bacteria</taxon>
        <taxon>Bacillati</taxon>
        <taxon>Actinomycetota</taxon>
        <taxon>Actinomycetes</taxon>
        <taxon>Bifidobacteriales</taxon>
        <taxon>Bifidobacteriaceae</taxon>
        <taxon>Bifidobacterium</taxon>
    </lineage>
</organism>
<proteinExistence type="predicted"/>
<dbReference type="Gene3D" id="3.40.50.1000">
    <property type="entry name" value="HAD superfamily/HAD-like"/>
    <property type="match status" value="1"/>
</dbReference>
<protein>
    <submittedName>
        <fullName evidence="2">HAD superfamily hydrolase</fullName>
        <ecNumber evidence="2">3.8.1.2</ecNumber>
    </submittedName>
</protein>
<dbReference type="RefSeq" id="WP_024464027.1">
    <property type="nucleotide sequence ID" value="NZ_CP062939.1"/>
</dbReference>
<dbReference type="GO" id="GO:0018784">
    <property type="term" value="F:(S)-2-haloacid dehalogenase activity"/>
    <property type="evidence" value="ECO:0007669"/>
    <property type="project" value="UniProtKB-EC"/>
</dbReference>
<dbReference type="NCBIfam" id="TIGR01549">
    <property type="entry name" value="HAD-SF-IA-v1"/>
    <property type="match status" value="1"/>
</dbReference>
<sequence>MIITFDCYGTLLDTSPVRALIATMAQDNGIDSALAVDLFSSWEDRLMYADAVIPYEQLIKTALGYMDMELRSESLFASHYSLMLEAFCSLQAFSEVKPVLRKLQESGHELVLMSNSSRNIMKHNLRVLDNVFQEVILPEQTHCYKPAPEFFRYAQKKLDLRGKLHLHVAKGFWWDIVPCHALGWHSIWINRDGLQPLPGIRPTYMLPNLANLPPLVQRASVRNRA</sequence>
<dbReference type="EC" id="3.8.1.2" evidence="2"/>
<dbReference type="AlphaFoldDB" id="A0A087E5N8"/>
<dbReference type="EMBL" id="JGZR01000007">
    <property type="protein sequence ID" value="KFJ03089.1"/>
    <property type="molecule type" value="Genomic_DNA"/>
</dbReference>
<dbReference type="SFLD" id="SFLDS00003">
    <property type="entry name" value="Haloacid_Dehalogenase"/>
    <property type="match status" value="1"/>
</dbReference>
<reference evidence="2 3" key="1">
    <citation type="submission" date="2014-03" db="EMBL/GenBank/DDBJ databases">
        <title>Genomics of Bifidobacteria.</title>
        <authorList>
            <person name="Ventura M."/>
            <person name="Milani C."/>
            <person name="Lugli G.A."/>
        </authorList>
    </citation>
    <scope>NUCLEOTIDE SEQUENCE [LARGE SCALE GENOMIC DNA]</scope>
    <source>
        <strain evidence="2 3">LMG 11597</strain>
    </source>
</reference>
<evidence type="ECO:0000313" key="3">
    <source>
        <dbReference type="Proteomes" id="UP000029055"/>
    </source>
</evidence>
<dbReference type="PANTHER" id="PTHR43316:SF3">
    <property type="entry name" value="HALOACID DEHALOGENASE, TYPE II (AFU_ORTHOLOGUE AFUA_2G07750)-RELATED"/>
    <property type="match status" value="1"/>
</dbReference>
<dbReference type="STRING" id="77635.BISU_1018"/>
<dbReference type="eggNOG" id="COG1011">
    <property type="taxonomic scope" value="Bacteria"/>
</dbReference>
<evidence type="ECO:0000313" key="2">
    <source>
        <dbReference type="EMBL" id="KFJ03089.1"/>
    </source>
</evidence>
<gene>
    <name evidence="2" type="ORF">BISU_1018</name>
</gene>
<keyword evidence="1 2" id="KW-0378">Hydrolase</keyword>
<dbReference type="SFLD" id="SFLDG01129">
    <property type="entry name" value="C1.5:_HAD__Beta-PGM__Phosphata"/>
    <property type="match status" value="1"/>
</dbReference>
<dbReference type="OrthoDB" id="3774052at2"/>
<dbReference type="Proteomes" id="UP000029055">
    <property type="component" value="Unassembled WGS sequence"/>
</dbReference>
<dbReference type="Gene3D" id="1.10.150.240">
    <property type="entry name" value="Putative phosphatase, domain 2"/>
    <property type="match status" value="1"/>
</dbReference>
<dbReference type="InterPro" id="IPR023198">
    <property type="entry name" value="PGP-like_dom2"/>
</dbReference>
<evidence type="ECO:0000256" key="1">
    <source>
        <dbReference type="ARBA" id="ARBA00022801"/>
    </source>
</evidence>
<keyword evidence="3" id="KW-1185">Reference proteome</keyword>
<dbReference type="InterPro" id="IPR006439">
    <property type="entry name" value="HAD-SF_hydro_IA"/>
</dbReference>
<dbReference type="SUPFAM" id="SSF56784">
    <property type="entry name" value="HAD-like"/>
    <property type="match status" value="1"/>
</dbReference>
<dbReference type="InterPro" id="IPR023214">
    <property type="entry name" value="HAD_sf"/>
</dbReference>
<dbReference type="InterPro" id="IPR051540">
    <property type="entry name" value="S-2-haloacid_dehalogenase"/>
</dbReference>